<dbReference type="GO" id="GO:0006355">
    <property type="term" value="P:regulation of DNA-templated transcription"/>
    <property type="evidence" value="ECO:0007669"/>
    <property type="project" value="InterPro"/>
</dbReference>
<dbReference type="STRING" id="364199.SAMN04489858_1213"/>
<feature type="domain" description="HTH merR-type" evidence="1">
    <location>
        <begin position="11"/>
        <end position="58"/>
    </location>
</feature>
<dbReference type="AlphaFoldDB" id="A0A1I0J3M7"/>
<proteinExistence type="predicted"/>
<protein>
    <recommendedName>
        <fullName evidence="1">HTH merR-type domain-containing protein</fullName>
    </recommendedName>
</protein>
<dbReference type="InterPro" id="IPR000551">
    <property type="entry name" value="MerR-type_HTH_dom"/>
</dbReference>
<dbReference type="RefSeq" id="WP_090737771.1">
    <property type="nucleotide sequence ID" value="NZ_FOHO01000021.1"/>
</dbReference>
<accession>A0A1I0J3M7</accession>
<evidence type="ECO:0000313" key="2">
    <source>
        <dbReference type="EMBL" id="SEU04133.1"/>
    </source>
</evidence>
<dbReference type="Proteomes" id="UP000199180">
    <property type="component" value="Unassembled WGS sequence"/>
</dbReference>
<dbReference type="GO" id="GO:0003677">
    <property type="term" value="F:DNA binding"/>
    <property type="evidence" value="ECO:0007669"/>
    <property type="project" value="InterPro"/>
</dbReference>
<evidence type="ECO:0000313" key="3">
    <source>
        <dbReference type="Proteomes" id="UP000199180"/>
    </source>
</evidence>
<keyword evidence="3" id="KW-1185">Reference proteome</keyword>
<evidence type="ECO:0000259" key="1">
    <source>
        <dbReference type="Pfam" id="PF13411"/>
    </source>
</evidence>
<dbReference type="Gene3D" id="1.10.1660.10">
    <property type="match status" value="1"/>
</dbReference>
<dbReference type="OrthoDB" id="9800876at2"/>
<sequence length="111" mass="12663">MTRFYSETEVVARIDELTPGRLHGFLRSRVVVPVEAGDGARYRDADLARLQLLCHLIDCYDLRDDALSLVMSLVDQLNTARGDMRAVMQVLAEQPDELRQRLHADIRARRG</sequence>
<dbReference type="EMBL" id="FOHO01000021">
    <property type="protein sequence ID" value="SEU04133.1"/>
    <property type="molecule type" value="Genomic_DNA"/>
</dbReference>
<dbReference type="Pfam" id="PF13411">
    <property type="entry name" value="MerR_1"/>
    <property type="match status" value="1"/>
</dbReference>
<name>A0A1I0J3M7_9RHOB</name>
<reference evidence="2 3" key="1">
    <citation type="submission" date="2016-10" db="EMBL/GenBank/DDBJ databases">
        <authorList>
            <person name="de Groot N.N."/>
        </authorList>
    </citation>
    <scope>NUCLEOTIDE SEQUENCE [LARGE SCALE GENOMIC DNA]</scope>
    <source>
        <strain evidence="2 3">DSM 17862</strain>
    </source>
</reference>
<organism evidence="2 3">
    <name type="scientific">Paracoccus homiensis</name>
    <dbReference type="NCBI Taxonomy" id="364199"/>
    <lineage>
        <taxon>Bacteria</taxon>
        <taxon>Pseudomonadati</taxon>
        <taxon>Pseudomonadota</taxon>
        <taxon>Alphaproteobacteria</taxon>
        <taxon>Rhodobacterales</taxon>
        <taxon>Paracoccaceae</taxon>
        <taxon>Paracoccus</taxon>
    </lineage>
</organism>
<gene>
    <name evidence="2" type="ORF">SAMN04489858_1213</name>
</gene>